<protein>
    <submittedName>
        <fullName evidence="8">MFS transporter</fullName>
    </submittedName>
</protein>
<feature type="transmembrane region" description="Helical" evidence="6">
    <location>
        <begin position="34"/>
        <end position="52"/>
    </location>
</feature>
<feature type="transmembrane region" description="Helical" evidence="6">
    <location>
        <begin position="121"/>
        <end position="140"/>
    </location>
</feature>
<feature type="transmembrane region" description="Helical" evidence="6">
    <location>
        <begin position="214"/>
        <end position="233"/>
    </location>
</feature>
<feature type="transmembrane region" description="Helical" evidence="6">
    <location>
        <begin position="390"/>
        <end position="409"/>
    </location>
</feature>
<dbReference type="PANTHER" id="PTHR42718:SF9">
    <property type="entry name" value="MAJOR FACILITATOR SUPERFAMILY MULTIDRUG TRANSPORTER MFSC"/>
    <property type="match status" value="1"/>
</dbReference>
<feature type="transmembrane region" description="Helical" evidence="6">
    <location>
        <begin position="285"/>
        <end position="309"/>
    </location>
</feature>
<dbReference type="Proteomes" id="UP001501222">
    <property type="component" value="Unassembled WGS sequence"/>
</dbReference>
<dbReference type="EMBL" id="BAABAA010000002">
    <property type="protein sequence ID" value="GAA3551399.1"/>
    <property type="molecule type" value="Genomic_DNA"/>
</dbReference>
<keyword evidence="2" id="KW-0813">Transport</keyword>
<dbReference type="InterPro" id="IPR011701">
    <property type="entry name" value="MFS"/>
</dbReference>
<dbReference type="Gene3D" id="1.20.1250.20">
    <property type="entry name" value="MFS general substrate transporter like domains"/>
    <property type="match status" value="1"/>
</dbReference>
<evidence type="ECO:0000313" key="8">
    <source>
        <dbReference type="EMBL" id="GAA3551399.1"/>
    </source>
</evidence>
<comment type="subcellular location">
    <subcellularLocation>
        <location evidence="1">Cell membrane</location>
        <topology evidence="1">Multi-pass membrane protein</topology>
    </subcellularLocation>
</comment>
<feature type="transmembrane region" description="Helical" evidence="6">
    <location>
        <begin position="184"/>
        <end position="202"/>
    </location>
</feature>
<evidence type="ECO:0000256" key="1">
    <source>
        <dbReference type="ARBA" id="ARBA00004651"/>
    </source>
</evidence>
<dbReference type="InterPro" id="IPR036259">
    <property type="entry name" value="MFS_trans_sf"/>
</dbReference>
<evidence type="ECO:0000256" key="3">
    <source>
        <dbReference type="ARBA" id="ARBA00022692"/>
    </source>
</evidence>
<evidence type="ECO:0000256" key="5">
    <source>
        <dbReference type="ARBA" id="ARBA00023136"/>
    </source>
</evidence>
<feature type="transmembrane region" description="Helical" evidence="6">
    <location>
        <begin position="321"/>
        <end position="339"/>
    </location>
</feature>
<name>A0ABP6WJ21_9ACTN</name>
<evidence type="ECO:0000256" key="4">
    <source>
        <dbReference type="ARBA" id="ARBA00022989"/>
    </source>
</evidence>
<organism evidence="8 9">
    <name type="scientific">Kribbella ginsengisoli</name>
    <dbReference type="NCBI Taxonomy" id="363865"/>
    <lineage>
        <taxon>Bacteria</taxon>
        <taxon>Bacillati</taxon>
        <taxon>Actinomycetota</taxon>
        <taxon>Actinomycetes</taxon>
        <taxon>Propionibacteriales</taxon>
        <taxon>Kribbellaceae</taxon>
        <taxon>Kribbella</taxon>
    </lineage>
</organism>
<dbReference type="Pfam" id="PF07690">
    <property type="entry name" value="MFS_1"/>
    <property type="match status" value="1"/>
</dbReference>
<feature type="transmembrane region" description="Helical" evidence="6">
    <location>
        <begin position="345"/>
        <end position="369"/>
    </location>
</feature>
<feature type="transmembrane region" description="Helical" evidence="6">
    <location>
        <begin position="89"/>
        <end position="109"/>
    </location>
</feature>
<accession>A0ABP6WJ21</accession>
<dbReference type="PANTHER" id="PTHR42718">
    <property type="entry name" value="MAJOR FACILITATOR SUPERFAMILY MULTIDRUG TRANSPORTER MFSC"/>
    <property type="match status" value="1"/>
</dbReference>
<keyword evidence="3 6" id="KW-0812">Transmembrane</keyword>
<feature type="transmembrane region" description="Helical" evidence="6">
    <location>
        <begin position="152"/>
        <end position="172"/>
    </location>
</feature>
<keyword evidence="9" id="KW-1185">Reference proteome</keyword>
<dbReference type="InterPro" id="IPR020846">
    <property type="entry name" value="MFS_dom"/>
</dbReference>
<keyword evidence="5 6" id="KW-0472">Membrane</keyword>
<dbReference type="Gene3D" id="1.20.1720.10">
    <property type="entry name" value="Multidrug resistance protein D"/>
    <property type="match status" value="1"/>
</dbReference>
<dbReference type="CDD" id="cd17504">
    <property type="entry name" value="MFS_MMR_MDR_like"/>
    <property type="match status" value="1"/>
</dbReference>
<feature type="transmembrane region" description="Helical" evidence="6">
    <location>
        <begin position="421"/>
        <end position="443"/>
    </location>
</feature>
<comment type="caution">
    <text evidence="8">The sequence shown here is derived from an EMBL/GenBank/DDBJ whole genome shotgun (WGS) entry which is preliminary data.</text>
</comment>
<evidence type="ECO:0000256" key="6">
    <source>
        <dbReference type="SAM" id="Phobius"/>
    </source>
</evidence>
<evidence type="ECO:0000259" key="7">
    <source>
        <dbReference type="PROSITE" id="PS50850"/>
    </source>
</evidence>
<proteinExistence type="predicted"/>
<gene>
    <name evidence="8" type="ORF">GCM10022235_18880</name>
</gene>
<reference evidence="9" key="1">
    <citation type="journal article" date="2019" name="Int. J. Syst. Evol. Microbiol.">
        <title>The Global Catalogue of Microorganisms (GCM) 10K type strain sequencing project: providing services to taxonomists for standard genome sequencing and annotation.</title>
        <authorList>
            <consortium name="The Broad Institute Genomics Platform"/>
            <consortium name="The Broad Institute Genome Sequencing Center for Infectious Disease"/>
            <person name="Wu L."/>
            <person name="Ma J."/>
        </authorList>
    </citation>
    <scope>NUCLEOTIDE SEQUENCE [LARGE SCALE GENOMIC DNA]</scope>
    <source>
        <strain evidence="9">JCM 16928</strain>
    </source>
</reference>
<feature type="transmembrane region" description="Helical" evidence="6">
    <location>
        <begin position="245"/>
        <end position="265"/>
    </location>
</feature>
<dbReference type="SUPFAM" id="SSF103473">
    <property type="entry name" value="MFS general substrate transporter"/>
    <property type="match status" value="2"/>
</dbReference>
<feature type="domain" description="Major facilitator superfamily (MFS) profile" evidence="7">
    <location>
        <begin position="1"/>
        <end position="448"/>
    </location>
</feature>
<sequence length="463" mass="47584">MLSSCGVLVAVMQTIVVPLLPQLPALTHSKPADVSWLVTVTLLTGAVFTPLLGRAGDMYGKRKVLLIALASMVLGSLLCAISSLLPVLILGRGFQGAAVAVVPLGISILRDELPPERVIPSIAIMSSTLGVGAAFGIPAATLVVEYLNWHTMFWICLGLGLLNIAAVLLVVPESKLRSSGRFDILGALGLSGFLVCLLLAVSKGSAWGWGSPKTVGLFVAALAIVPLWGWYELRSATPSVDLRVSARPAVLFTNLAALLIGFAFYANSLSTAQLVQEPKSTGYGLGASIVVSGLCLLPGGVAMVLLSPVSARISKARGPRFTLAVASGLMALGYLVRLFTSGNLAAIVVGATVVSAGTAVAYSALPALIMHAVPVTETAAANGLNTLMRTIGQAVCSAIVVTVLTNVVATHSGVTAPTLHAYLLVFVIAGICALVAVGLTLLIPARRAVPARHPELAEAGRTT</sequence>
<keyword evidence="4 6" id="KW-1133">Transmembrane helix</keyword>
<evidence type="ECO:0000256" key="2">
    <source>
        <dbReference type="ARBA" id="ARBA00022448"/>
    </source>
</evidence>
<evidence type="ECO:0000313" key="9">
    <source>
        <dbReference type="Proteomes" id="UP001501222"/>
    </source>
</evidence>
<feature type="transmembrane region" description="Helical" evidence="6">
    <location>
        <begin position="64"/>
        <end position="83"/>
    </location>
</feature>
<dbReference type="PROSITE" id="PS50850">
    <property type="entry name" value="MFS"/>
    <property type="match status" value="1"/>
</dbReference>